<feature type="transmembrane region" description="Helical" evidence="1">
    <location>
        <begin position="15"/>
        <end position="37"/>
    </location>
</feature>
<dbReference type="EMBL" id="BMQQ01000012">
    <property type="protein sequence ID" value="GGT38141.1"/>
    <property type="molecule type" value="Genomic_DNA"/>
</dbReference>
<reference evidence="2" key="2">
    <citation type="submission" date="2020-09" db="EMBL/GenBank/DDBJ databases">
        <authorList>
            <person name="Sun Q."/>
            <person name="Ohkuma M."/>
        </authorList>
    </citation>
    <scope>NUCLEOTIDE SEQUENCE</scope>
    <source>
        <strain evidence="2">JCM 3172</strain>
    </source>
</reference>
<accession>A0A918H4J7</accession>
<reference evidence="2" key="1">
    <citation type="journal article" date="2014" name="Int. J. Syst. Evol. Microbiol.">
        <title>Complete genome sequence of Corynebacterium casei LMG S-19264T (=DSM 44701T), isolated from a smear-ripened cheese.</title>
        <authorList>
            <consortium name="US DOE Joint Genome Institute (JGI-PGF)"/>
            <person name="Walter F."/>
            <person name="Albersmeier A."/>
            <person name="Kalinowski J."/>
            <person name="Ruckert C."/>
        </authorList>
    </citation>
    <scope>NUCLEOTIDE SEQUENCE</scope>
    <source>
        <strain evidence="2">JCM 3172</strain>
    </source>
</reference>
<organism evidence="2 3">
    <name type="scientific">Streptomyces purpureus</name>
    <dbReference type="NCBI Taxonomy" id="1951"/>
    <lineage>
        <taxon>Bacteria</taxon>
        <taxon>Bacillati</taxon>
        <taxon>Actinomycetota</taxon>
        <taxon>Actinomycetes</taxon>
        <taxon>Kitasatosporales</taxon>
        <taxon>Streptomycetaceae</taxon>
        <taxon>Streptomyces</taxon>
    </lineage>
</organism>
<comment type="caution">
    <text evidence="2">The sequence shown here is derived from an EMBL/GenBank/DDBJ whole genome shotgun (WGS) entry which is preliminary data.</text>
</comment>
<dbReference type="Proteomes" id="UP000619486">
    <property type="component" value="Unassembled WGS sequence"/>
</dbReference>
<evidence type="ECO:0000256" key="1">
    <source>
        <dbReference type="SAM" id="Phobius"/>
    </source>
</evidence>
<sequence length="127" mass="14480">MDGQAAPVVGLHSRFFWGLRLYLVCTPTAMPILWALANPKMDEREVLQAMLDIDADLVADRQGLLLISDKGFASKVFENDLAMRGIELLRPSFKREKRRKGKGLRLDRLGAAPRPRLRVRRPVPFRN</sequence>
<name>A0A918H4J7_9ACTN</name>
<keyword evidence="3" id="KW-1185">Reference proteome</keyword>
<protein>
    <recommendedName>
        <fullName evidence="4">Transposase</fullName>
    </recommendedName>
</protein>
<evidence type="ECO:0008006" key="4">
    <source>
        <dbReference type="Google" id="ProtNLM"/>
    </source>
</evidence>
<evidence type="ECO:0000313" key="3">
    <source>
        <dbReference type="Proteomes" id="UP000619486"/>
    </source>
</evidence>
<keyword evidence="1" id="KW-1133">Transmembrane helix</keyword>
<keyword evidence="1" id="KW-0472">Membrane</keyword>
<proteinExistence type="predicted"/>
<gene>
    <name evidence="2" type="ORF">GCM10014713_34850</name>
</gene>
<evidence type="ECO:0000313" key="2">
    <source>
        <dbReference type="EMBL" id="GGT38141.1"/>
    </source>
</evidence>
<keyword evidence="1" id="KW-0812">Transmembrane</keyword>
<dbReference type="AlphaFoldDB" id="A0A918H4J7"/>